<dbReference type="Proteomes" id="UP000324298">
    <property type="component" value="Unassembled WGS sequence"/>
</dbReference>
<dbReference type="InterPro" id="IPR027565">
    <property type="entry name" value="Cupin_WbuC"/>
</dbReference>
<sequence length="156" mass="17177">MKIVTTDLLRQLSEQACTSPRLRKNHNIHHCDESRCHRLLNAVEPASYIRPHRHLDPEKDEAFILMNGKLGIVTFADDGAVAETVLLSREQGNLAADIPSGTYHTAVSLEPGTVFYEAKAGPYLPLGDGEKAAWAPGDDEPGATAYLERLRELFQG</sequence>
<accession>A0A5A9XFH6</accession>
<evidence type="ECO:0000313" key="3">
    <source>
        <dbReference type="Proteomes" id="UP000324298"/>
    </source>
</evidence>
<gene>
    <name evidence="2" type="ORF">ET418_09275</name>
</gene>
<dbReference type="InterPro" id="IPR046058">
    <property type="entry name" value="WbuC_cupin"/>
</dbReference>
<comment type="caution">
    <text evidence="2">The sequence shown here is derived from an EMBL/GenBank/DDBJ whole genome shotgun (WGS) entry which is preliminary data.</text>
</comment>
<keyword evidence="3" id="KW-1185">Reference proteome</keyword>
<feature type="domain" description="Cupin fold metalloprotein WbuC cupin" evidence="1">
    <location>
        <begin position="5"/>
        <end position="87"/>
    </location>
</feature>
<organism evidence="2 3">
    <name type="scientific">Oryzomonas rubra</name>
    <dbReference type="NCBI Taxonomy" id="2509454"/>
    <lineage>
        <taxon>Bacteria</taxon>
        <taxon>Pseudomonadati</taxon>
        <taxon>Thermodesulfobacteriota</taxon>
        <taxon>Desulfuromonadia</taxon>
        <taxon>Geobacterales</taxon>
        <taxon>Geobacteraceae</taxon>
        <taxon>Oryzomonas</taxon>
    </lineage>
</organism>
<dbReference type="OrthoDB" id="981227at2"/>
<name>A0A5A9XFH6_9BACT</name>
<dbReference type="Pfam" id="PF19480">
    <property type="entry name" value="DUF6016"/>
    <property type="match status" value="1"/>
</dbReference>
<evidence type="ECO:0000313" key="2">
    <source>
        <dbReference type="EMBL" id="KAA0891630.1"/>
    </source>
</evidence>
<dbReference type="SUPFAM" id="SSF51182">
    <property type="entry name" value="RmlC-like cupins"/>
    <property type="match status" value="1"/>
</dbReference>
<proteinExistence type="predicted"/>
<dbReference type="CDD" id="cd07005">
    <property type="entry name" value="cupin_WbuC-like"/>
    <property type="match status" value="1"/>
</dbReference>
<dbReference type="AlphaFoldDB" id="A0A5A9XFH6"/>
<dbReference type="RefSeq" id="WP_149307330.1">
    <property type="nucleotide sequence ID" value="NZ_SRSD01000005.1"/>
</dbReference>
<protein>
    <submittedName>
        <fullName evidence="2">Cupin fold metalloprotein, WbuC family</fullName>
    </submittedName>
</protein>
<reference evidence="2 3" key="1">
    <citation type="submission" date="2019-04" db="EMBL/GenBank/DDBJ databases">
        <title>Geobacter ruber sp. nov., ferric-reducing bacteria isolated from paddy soil.</title>
        <authorList>
            <person name="Xu Z."/>
            <person name="Masuda Y."/>
            <person name="Itoh H."/>
            <person name="Senoo K."/>
        </authorList>
    </citation>
    <scope>NUCLEOTIDE SEQUENCE [LARGE SCALE GENOMIC DNA]</scope>
    <source>
        <strain evidence="2 3">Red88</strain>
    </source>
</reference>
<dbReference type="NCBIfam" id="TIGR04366">
    <property type="entry name" value="cupin_WbuC"/>
    <property type="match status" value="1"/>
</dbReference>
<dbReference type="InterPro" id="IPR011051">
    <property type="entry name" value="RmlC_Cupin_sf"/>
</dbReference>
<dbReference type="EMBL" id="SRSD01000005">
    <property type="protein sequence ID" value="KAA0891630.1"/>
    <property type="molecule type" value="Genomic_DNA"/>
</dbReference>
<evidence type="ECO:0000259" key="1">
    <source>
        <dbReference type="Pfam" id="PF19480"/>
    </source>
</evidence>